<evidence type="ECO:0000256" key="5">
    <source>
        <dbReference type="ARBA" id="ARBA00012401"/>
    </source>
</evidence>
<dbReference type="InterPro" id="IPR000333">
    <property type="entry name" value="TGFB_receptor"/>
</dbReference>
<evidence type="ECO:0000256" key="10">
    <source>
        <dbReference type="ARBA" id="ARBA00022729"/>
    </source>
</evidence>
<dbReference type="PANTHER" id="PTHR23255:SF72">
    <property type="entry name" value="RECEPTOR PROTEIN SERINE_THREONINE KINASE"/>
    <property type="match status" value="1"/>
</dbReference>
<comment type="cofactor">
    <cofactor evidence="1">
        <name>Mn(2+)</name>
        <dbReference type="ChEBI" id="CHEBI:29035"/>
    </cofactor>
</comment>
<keyword evidence="17" id="KW-0675">Receptor</keyword>
<gene>
    <name evidence="21" type="ORF">TBRA_LOCUS7425</name>
</gene>
<keyword evidence="9" id="KW-0479">Metal-binding</keyword>
<dbReference type="InterPro" id="IPR045860">
    <property type="entry name" value="Snake_toxin-like_sf"/>
</dbReference>
<keyword evidence="14" id="KW-0460">Magnesium</keyword>
<comment type="subcellular location">
    <subcellularLocation>
        <location evidence="3">Membrane</location>
        <topology evidence="3">Single-pass type I membrane protein</topology>
    </subcellularLocation>
</comment>
<evidence type="ECO:0000256" key="17">
    <source>
        <dbReference type="ARBA" id="ARBA00023170"/>
    </source>
</evidence>
<evidence type="ECO:0000313" key="22">
    <source>
        <dbReference type="Proteomes" id="UP000479190"/>
    </source>
</evidence>
<keyword evidence="11" id="KW-0547">Nucleotide-binding</keyword>
<keyword evidence="10" id="KW-0732">Signal</keyword>
<keyword evidence="13" id="KW-0067">ATP-binding</keyword>
<dbReference type="GO" id="GO:0005524">
    <property type="term" value="F:ATP binding"/>
    <property type="evidence" value="ECO:0007669"/>
    <property type="project" value="UniProtKB-KW"/>
</dbReference>
<dbReference type="Gene3D" id="1.10.510.10">
    <property type="entry name" value="Transferase(Phosphotransferase) domain 1"/>
    <property type="match status" value="1"/>
</dbReference>
<evidence type="ECO:0000259" key="20">
    <source>
        <dbReference type="PROSITE" id="PS51256"/>
    </source>
</evidence>
<evidence type="ECO:0000256" key="16">
    <source>
        <dbReference type="ARBA" id="ARBA00023136"/>
    </source>
</evidence>
<dbReference type="Gene3D" id="2.10.60.10">
    <property type="entry name" value="CD59"/>
    <property type="match status" value="1"/>
</dbReference>
<dbReference type="GO" id="GO:0071363">
    <property type="term" value="P:cellular response to growth factor stimulus"/>
    <property type="evidence" value="ECO:0007669"/>
    <property type="project" value="TreeGrafter"/>
</dbReference>
<accession>A0A6H5IC11</accession>
<evidence type="ECO:0000256" key="12">
    <source>
        <dbReference type="ARBA" id="ARBA00022777"/>
    </source>
</evidence>
<dbReference type="InterPro" id="IPR001245">
    <property type="entry name" value="Ser-Thr/Tyr_kinase_cat_dom"/>
</dbReference>
<proteinExistence type="inferred from homology"/>
<keyword evidence="15 18" id="KW-1133">Transmembrane helix</keyword>
<keyword evidence="8 18" id="KW-0812">Transmembrane</keyword>
<feature type="transmembrane region" description="Helical" evidence="18">
    <location>
        <begin position="189"/>
        <end position="210"/>
    </location>
</feature>
<evidence type="ECO:0000313" key="21">
    <source>
        <dbReference type="EMBL" id="CAB0035533.1"/>
    </source>
</evidence>
<keyword evidence="12" id="KW-0418">Kinase</keyword>
<feature type="domain" description="GS" evidence="20">
    <location>
        <begin position="266"/>
        <end position="296"/>
    </location>
</feature>
<dbReference type="AlphaFoldDB" id="A0A6H5IC11"/>
<dbReference type="PANTHER" id="PTHR23255">
    <property type="entry name" value="TRANSFORMING GROWTH FACTOR-BETA RECEPTOR TYPE I AND II"/>
    <property type="match status" value="1"/>
</dbReference>
<feature type="domain" description="Protein kinase" evidence="19">
    <location>
        <begin position="305"/>
        <end position="619"/>
    </location>
</feature>
<dbReference type="InterPro" id="IPR000719">
    <property type="entry name" value="Prot_kinase_dom"/>
</dbReference>
<comment type="similarity">
    <text evidence="4">Belongs to the protein kinase superfamily. TKL Ser/Thr protein kinase family. TGFB receptor subfamily.</text>
</comment>
<keyword evidence="16 18" id="KW-0472">Membrane</keyword>
<evidence type="ECO:0000256" key="1">
    <source>
        <dbReference type="ARBA" id="ARBA00001936"/>
    </source>
</evidence>
<evidence type="ECO:0000256" key="7">
    <source>
        <dbReference type="ARBA" id="ARBA00022679"/>
    </source>
</evidence>
<dbReference type="EC" id="2.7.11.30" evidence="5"/>
<evidence type="ECO:0000256" key="11">
    <source>
        <dbReference type="ARBA" id="ARBA00022741"/>
    </source>
</evidence>
<dbReference type="SUPFAM" id="SSF56112">
    <property type="entry name" value="Protein kinase-like (PK-like)"/>
    <property type="match status" value="1"/>
</dbReference>
<name>A0A6H5IC11_9HYME</name>
<dbReference type="Pfam" id="PF07714">
    <property type="entry name" value="PK_Tyr_Ser-Thr"/>
    <property type="match status" value="1"/>
</dbReference>
<evidence type="ECO:0000256" key="18">
    <source>
        <dbReference type="SAM" id="Phobius"/>
    </source>
</evidence>
<keyword evidence="7" id="KW-0808">Transferase</keyword>
<evidence type="ECO:0000259" key="19">
    <source>
        <dbReference type="PROSITE" id="PS50011"/>
    </source>
</evidence>
<keyword evidence="6" id="KW-0723">Serine/threonine-protein kinase</keyword>
<dbReference type="SMART" id="SM00467">
    <property type="entry name" value="GS"/>
    <property type="match status" value="1"/>
</dbReference>
<feature type="transmembrane region" description="Helical" evidence="18">
    <location>
        <begin position="40"/>
        <end position="61"/>
    </location>
</feature>
<dbReference type="CDD" id="cd23600">
    <property type="entry name" value="TFP_LU_ECD_Sax"/>
    <property type="match status" value="1"/>
</dbReference>
<evidence type="ECO:0000256" key="6">
    <source>
        <dbReference type="ARBA" id="ARBA00022527"/>
    </source>
</evidence>
<organism evidence="21 22">
    <name type="scientific">Trichogramma brassicae</name>
    <dbReference type="NCBI Taxonomy" id="86971"/>
    <lineage>
        <taxon>Eukaryota</taxon>
        <taxon>Metazoa</taxon>
        <taxon>Ecdysozoa</taxon>
        <taxon>Arthropoda</taxon>
        <taxon>Hexapoda</taxon>
        <taxon>Insecta</taxon>
        <taxon>Pterygota</taxon>
        <taxon>Neoptera</taxon>
        <taxon>Endopterygota</taxon>
        <taxon>Hymenoptera</taxon>
        <taxon>Apocrita</taxon>
        <taxon>Proctotrupomorpha</taxon>
        <taxon>Chalcidoidea</taxon>
        <taxon>Trichogrammatidae</taxon>
        <taxon>Trichogramma</taxon>
    </lineage>
</organism>
<dbReference type="EMBL" id="CADCXV010000794">
    <property type="protein sequence ID" value="CAB0035533.1"/>
    <property type="molecule type" value="Genomic_DNA"/>
</dbReference>
<dbReference type="OrthoDB" id="69842at2759"/>
<dbReference type="GO" id="GO:0070724">
    <property type="term" value="C:BMP receptor complex"/>
    <property type="evidence" value="ECO:0007669"/>
    <property type="project" value="TreeGrafter"/>
</dbReference>
<evidence type="ECO:0000256" key="14">
    <source>
        <dbReference type="ARBA" id="ARBA00022842"/>
    </source>
</evidence>
<dbReference type="GO" id="GO:0004675">
    <property type="term" value="F:transmembrane receptor protein serine/threonine kinase activity"/>
    <property type="evidence" value="ECO:0007669"/>
    <property type="project" value="UniProtKB-EC"/>
</dbReference>
<sequence>MKSLSYVILINTPLHIKYSSCLLTNKKNTHFFLNLKTGKLFLSSSSFLFLAGGACSTHMFCQSIRLHLRTRKYVNKLKMQPKMKCYVCENDECDKPKVCENAILCFKSAVREHDGTTRISRGCVLQREHVPLYCNKHLASGASNDNIQIGAGSFHTICCQEEFCNSGPFPELRGPPPSDLNKIGLHARLVLYMLPLFVFFTIIFATLYLVRKKKRDVSTLPRRDKKLVETGCEQQMLVFATGASPNGHAQGANSTNEIRATAAGDSTLKEYLEGQSLTSGSGSGLPLLVQRTLSKQVALVECLSASGNSIIGSGSFGREIWRGVWHGENVAVKIFCSRDEAKWARETEVYSQLLPSRHDNILGYIGSDMTSRASCTQLWVVTHYHSSGSLYHHLLHLVKAMNHEQMFNICLSIANGLLYLHTEIHGTQGKPAMAHRNLKSKNIIVKNNGACAIADLSCCATQDKLTERFDTRLSSRRYMSPELLDQTYDHECLEGFRRADIYSLGLIFWEVCTRCSSNGVASDYSAPFAEWLTNDKQEPTYEEMVKLVVTDQRRPHIPNRWHTDPVFYIIRTFNLLNLVKCILNFLFQSLSGMAHMIRECWHQKAAARLPILRIKKTLVKLATSDPDQMNNEGFRVPTSTRVPRSAGASHVEHCLIVHVPDTSKFSIVRVAPIARTIQHIINRKCTTPARAYRCVANTGRLQCPILKLGLRVQGEWPVHRRCVAAQSVPGLPIHQMLTSQHAEARGTARASTEERADFAGRDDGLVDAVRDGGRSGDHEKSQPPAAATAAVAAVVRGPLPSGQSRLPRGGCRCLGRALPPPPLSCPLLFQAERRRAELCIQPRFVHKHGMLDIFLYFYFYFYVIHRANEV</sequence>
<reference evidence="21 22" key="1">
    <citation type="submission" date="2020-02" db="EMBL/GenBank/DDBJ databases">
        <authorList>
            <person name="Ferguson B K."/>
        </authorList>
    </citation>
    <scope>NUCLEOTIDE SEQUENCE [LARGE SCALE GENOMIC DNA]</scope>
</reference>
<dbReference type="InterPro" id="IPR011009">
    <property type="entry name" value="Kinase-like_dom_sf"/>
</dbReference>
<dbReference type="InterPro" id="IPR000472">
    <property type="entry name" value="Activin_recp"/>
</dbReference>
<dbReference type="InterPro" id="IPR003605">
    <property type="entry name" value="GS_dom"/>
</dbReference>
<evidence type="ECO:0000256" key="8">
    <source>
        <dbReference type="ARBA" id="ARBA00022692"/>
    </source>
</evidence>
<dbReference type="PROSITE" id="PS50011">
    <property type="entry name" value="PROTEIN_KINASE_DOM"/>
    <property type="match status" value="1"/>
</dbReference>
<evidence type="ECO:0000256" key="3">
    <source>
        <dbReference type="ARBA" id="ARBA00004479"/>
    </source>
</evidence>
<evidence type="ECO:0000256" key="4">
    <source>
        <dbReference type="ARBA" id="ARBA00009605"/>
    </source>
</evidence>
<comment type="cofactor">
    <cofactor evidence="2">
        <name>Mg(2+)</name>
        <dbReference type="ChEBI" id="CHEBI:18420"/>
    </cofactor>
</comment>
<dbReference type="Pfam" id="PF08515">
    <property type="entry name" value="TGF_beta_GS"/>
    <property type="match status" value="1"/>
</dbReference>
<evidence type="ECO:0000256" key="2">
    <source>
        <dbReference type="ARBA" id="ARBA00001946"/>
    </source>
</evidence>
<protein>
    <recommendedName>
        <fullName evidence="5">receptor protein serine/threonine kinase</fullName>
        <ecNumber evidence="5">2.7.11.30</ecNumber>
    </recommendedName>
</protein>
<dbReference type="PROSITE" id="PS51256">
    <property type="entry name" value="GS"/>
    <property type="match status" value="1"/>
</dbReference>
<dbReference type="Proteomes" id="UP000479190">
    <property type="component" value="Unassembled WGS sequence"/>
</dbReference>
<dbReference type="Pfam" id="PF01064">
    <property type="entry name" value="Activin_recp"/>
    <property type="match status" value="1"/>
</dbReference>
<dbReference type="Gene3D" id="3.30.200.20">
    <property type="entry name" value="Phosphorylase Kinase, domain 1"/>
    <property type="match status" value="1"/>
</dbReference>
<evidence type="ECO:0000256" key="9">
    <source>
        <dbReference type="ARBA" id="ARBA00022723"/>
    </source>
</evidence>
<evidence type="ECO:0000256" key="13">
    <source>
        <dbReference type="ARBA" id="ARBA00022840"/>
    </source>
</evidence>
<evidence type="ECO:0000256" key="15">
    <source>
        <dbReference type="ARBA" id="ARBA00022989"/>
    </source>
</evidence>
<dbReference type="SUPFAM" id="SSF57302">
    <property type="entry name" value="Snake toxin-like"/>
    <property type="match status" value="1"/>
</dbReference>
<keyword evidence="22" id="KW-1185">Reference proteome</keyword>